<evidence type="ECO:0000313" key="1">
    <source>
        <dbReference type="EMBL" id="AHC16772.1"/>
    </source>
</evidence>
<dbReference type="AlphaFoldDB" id="V5WLH8"/>
<reference evidence="1 2" key="1">
    <citation type="journal article" date="2015" name="Stand. Genomic Sci.">
        <title>Complete genome sequence and description of Salinispira pacifica gen. nov., sp. nov., a novel spirochaete isolated form a hypersaline microbial mat.</title>
        <authorList>
            <person name="Ben Hania W."/>
            <person name="Joseph M."/>
            <person name="Schumann P."/>
            <person name="Bunk B."/>
            <person name="Fiebig A."/>
            <person name="Sproer C."/>
            <person name="Klenk H.P."/>
            <person name="Fardeau M.L."/>
            <person name="Spring S."/>
        </authorList>
    </citation>
    <scope>NUCLEOTIDE SEQUENCE [LARGE SCALE GENOMIC DNA]</scope>
    <source>
        <strain evidence="1 2">L21-RPul-D2</strain>
    </source>
</reference>
<dbReference type="EMBL" id="CP006939">
    <property type="protein sequence ID" value="AHC16772.1"/>
    <property type="molecule type" value="Genomic_DNA"/>
</dbReference>
<gene>
    <name evidence="1" type="ORF">L21SP2_3434</name>
</gene>
<proteinExistence type="predicted"/>
<dbReference type="Proteomes" id="UP000018680">
    <property type="component" value="Chromosome"/>
</dbReference>
<keyword evidence="2" id="KW-1185">Reference proteome</keyword>
<dbReference type="KEGG" id="slr:L21SP2_3434"/>
<name>V5WLH8_9SPIO</name>
<protein>
    <submittedName>
        <fullName evidence="1">Uncharacterized protein</fullName>
    </submittedName>
</protein>
<organism evidence="1 2">
    <name type="scientific">Salinispira pacifica</name>
    <dbReference type="NCBI Taxonomy" id="1307761"/>
    <lineage>
        <taxon>Bacteria</taxon>
        <taxon>Pseudomonadati</taxon>
        <taxon>Spirochaetota</taxon>
        <taxon>Spirochaetia</taxon>
        <taxon>Spirochaetales</taxon>
        <taxon>Spirochaetaceae</taxon>
        <taxon>Salinispira</taxon>
    </lineage>
</organism>
<evidence type="ECO:0000313" key="2">
    <source>
        <dbReference type="Proteomes" id="UP000018680"/>
    </source>
</evidence>
<sequence length="37" mass="4127">MRIGQTDLPAFFCIHILLIVMKSRGGEQENITPALGR</sequence>
<accession>V5WLH8</accession>
<dbReference type="HOGENOM" id="CLU_3348468_0_0_12"/>